<name>A0A9W7W4M6_9PEZI</name>
<sequence length="59" mass="7000">MRLKLAYAGRGKPSVPWIMLSRLREGERAQPDLDEWLVERLQDLLDAKGTDQTEDRRYR</sequence>
<accession>A0A9W7W4M6</accession>
<evidence type="ECO:0000313" key="1">
    <source>
        <dbReference type="EMBL" id="KAH9837476.1"/>
    </source>
</evidence>
<reference evidence="1 2" key="1">
    <citation type="journal article" date="2018" name="IMA Fungus">
        <title>IMA Genome-F 10: Nine draft genome sequences of Claviceps purpurea s.lat., including C. arundinis, C. humidiphila, and C. cf. spartinae, pseudomolecules for the pitch canker pathogen Fusarium circinatum, draft genome of Davidsoniella eucalypti, Grosmannia galeiformis, Quambalaria eucalypti, and Teratosphaeria destructans.</title>
        <authorList>
            <person name="Wingfield B.D."/>
            <person name="Liu M."/>
            <person name="Nguyen H.D."/>
            <person name="Lane F.A."/>
            <person name="Morgan S.W."/>
            <person name="De Vos L."/>
            <person name="Wilken P.M."/>
            <person name="Duong T.A."/>
            <person name="Aylward J."/>
            <person name="Coetzee M.P."/>
            <person name="Dadej K."/>
            <person name="De Beer Z.W."/>
            <person name="Findlay W."/>
            <person name="Havenga M."/>
            <person name="Kolarik M."/>
            <person name="Menzies J.G."/>
            <person name="Naidoo K."/>
            <person name="Pochopski O."/>
            <person name="Shoukouhi P."/>
            <person name="Santana Q.C."/>
            <person name="Seifert K.A."/>
            <person name="Soal N."/>
            <person name="Steenkamp E.T."/>
            <person name="Tatham C.T."/>
            <person name="van der Nest M.A."/>
            <person name="Wingfield M.J."/>
        </authorList>
    </citation>
    <scope>NUCLEOTIDE SEQUENCE [LARGE SCALE GENOMIC DNA]</scope>
    <source>
        <strain evidence="1">CMW44962</strain>
    </source>
</reference>
<comment type="caution">
    <text evidence="1">The sequence shown here is derived from an EMBL/GenBank/DDBJ whole genome shotgun (WGS) entry which is preliminary data.</text>
</comment>
<evidence type="ECO:0000313" key="2">
    <source>
        <dbReference type="Proteomes" id="UP001138500"/>
    </source>
</evidence>
<gene>
    <name evidence="1" type="ORF">Tdes44962_MAKER01832</name>
</gene>
<reference evidence="1 2" key="2">
    <citation type="journal article" date="2021" name="Curr. Genet.">
        <title>Genetic response to nitrogen starvation in the aggressive Eucalyptus foliar pathogen Teratosphaeria destructans.</title>
        <authorList>
            <person name="Havenga M."/>
            <person name="Wingfield B.D."/>
            <person name="Wingfield M.J."/>
            <person name="Dreyer L.L."/>
            <person name="Roets F."/>
            <person name="Aylward J."/>
        </authorList>
    </citation>
    <scope>NUCLEOTIDE SEQUENCE [LARGE SCALE GENOMIC DNA]</scope>
    <source>
        <strain evidence="1">CMW44962</strain>
    </source>
</reference>
<dbReference type="Proteomes" id="UP001138500">
    <property type="component" value="Unassembled WGS sequence"/>
</dbReference>
<dbReference type="EMBL" id="RIBY02000779">
    <property type="protein sequence ID" value="KAH9837476.1"/>
    <property type="molecule type" value="Genomic_DNA"/>
</dbReference>
<keyword evidence="2" id="KW-1185">Reference proteome</keyword>
<organism evidence="1 2">
    <name type="scientific">Teratosphaeria destructans</name>
    <dbReference type="NCBI Taxonomy" id="418781"/>
    <lineage>
        <taxon>Eukaryota</taxon>
        <taxon>Fungi</taxon>
        <taxon>Dikarya</taxon>
        <taxon>Ascomycota</taxon>
        <taxon>Pezizomycotina</taxon>
        <taxon>Dothideomycetes</taxon>
        <taxon>Dothideomycetidae</taxon>
        <taxon>Mycosphaerellales</taxon>
        <taxon>Teratosphaeriaceae</taxon>
        <taxon>Teratosphaeria</taxon>
    </lineage>
</organism>
<protein>
    <submittedName>
        <fullName evidence="1">Uncharacterized protein</fullName>
    </submittedName>
</protein>
<proteinExistence type="predicted"/>
<dbReference type="AlphaFoldDB" id="A0A9W7W4M6"/>